<dbReference type="AlphaFoldDB" id="A0A2M7Z608"/>
<evidence type="ECO:0000256" key="1">
    <source>
        <dbReference type="SAM" id="SignalP"/>
    </source>
</evidence>
<dbReference type="EMBL" id="PFVJ01000082">
    <property type="protein sequence ID" value="PJA89525.1"/>
    <property type="molecule type" value="Genomic_DNA"/>
</dbReference>
<evidence type="ECO:0000313" key="3">
    <source>
        <dbReference type="Proteomes" id="UP000230843"/>
    </source>
</evidence>
<proteinExistence type="predicted"/>
<comment type="caution">
    <text evidence="2">The sequence shown here is derived from an EMBL/GenBank/DDBJ whole genome shotgun (WGS) entry which is preliminary data.</text>
</comment>
<accession>A0A2M7Z608</accession>
<name>A0A2M7Z608_9BACT</name>
<evidence type="ECO:0000313" key="2">
    <source>
        <dbReference type="EMBL" id="PJA89525.1"/>
    </source>
</evidence>
<reference evidence="3" key="1">
    <citation type="submission" date="2017-09" db="EMBL/GenBank/DDBJ databases">
        <title>Depth-based differentiation of microbial function through sediment-hosted aquifers and enrichment of novel symbionts in the deep terrestrial subsurface.</title>
        <authorList>
            <person name="Probst A.J."/>
            <person name="Ladd B."/>
            <person name="Jarett J.K."/>
            <person name="Geller-Mcgrath D.E."/>
            <person name="Sieber C.M.K."/>
            <person name="Emerson J.B."/>
            <person name="Anantharaman K."/>
            <person name="Thomas B.C."/>
            <person name="Malmstrom R."/>
            <person name="Stieglmeier M."/>
            <person name="Klingl A."/>
            <person name="Woyke T."/>
            <person name="Ryan C.M."/>
            <person name="Banfield J.F."/>
        </authorList>
    </citation>
    <scope>NUCLEOTIDE SEQUENCE [LARGE SCALE GENOMIC DNA]</scope>
</reference>
<sequence>MKKIIYLCVSLLAFVFLTACADDQTEVLTETNSEITSVVEFGEPIQASEFFSLISQENKVNPSVRVFIQYGETNSSWAVPSGTQNEQFQWLLDKNIKRFEFLLGNFDPYDSLEGRVHAELLSLLSELENTQDMNITKVEIKEPLLFITEKLKIYSSIMSVYEKETPDIIREETQQIPETTSFIRTSEQALIDWTDDAGHVPVAGTSTFYSDGILHKFWFDSSSKSYYSSTFTLAWLNFNKAPAFEIDTMFTSYQSGNGVVSCGNDSTNQIGNLPNPYVDTELFDGNTWRVCTVGTQNTSNLQTWYLYWTWRSLDNLKINEYPYMRLNLQPGEMCTWCNTLTYYESPANCTCGIGAYGSISNPNNIDGDHWWQWIIEYYYMEGPGVEKSWIRN</sequence>
<gene>
    <name evidence="2" type="ORF">CO137_03815</name>
</gene>
<organism evidence="2 3">
    <name type="scientific">Candidatus Magasanikbacteria bacterium CG_4_9_14_3_um_filter_32_9</name>
    <dbReference type="NCBI Taxonomy" id="1974644"/>
    <lineage>
        <taxon>Bacteria</taxon>
        <taxon>Candidatus Magasanikiibacteriota</taxon>
    </lineage>
</organism>
<dbReference type="PROSITE" id="PS51257">
    <property type="entry name" value="PROKAR_LIPOPROTEIN"/>
    <property type="match status" value="1"/>
</dbReference>
<protein>
    <submittedName>
        <fullName evidence="2">Uncharacterized protein</fullName>
    </submittedName>
</protein>
<feature type="signal peptide" evidence="1">
    <location>
        <begin position="1"/>
        <end position="21"/>
    </location>
</feature>
<feature type="chain" id="PRO_5014921963" evidence="1">
    <location>
        <begin position="22"/>
        <end position="392"/>
    </location>
</feature>
<keyword evidence="1" id="KW-0732">Signal</keyword>
<dbReference type="Proteomes" id="UP000230843">
    <property type="component" value="Unassembled WGS sequence"/>
</dbReference>